<sequence length="95" mass="10065">MSILLVWIGMGERGRGGLGYEYIWGEEGWGDWYMIVGRGGVGGGLLDGMGYGWCCNGFVRKWGGYVNKVLCFSGVEERSGVDGGVCEEGEGGGLG</sequence>
<keyword evidence="2" id="KW-1185">Reference proteome</keyword>
<dbReference type="Proteomes" id="UP001497482">
    <property type="component" value="Chromosome 9"/>
</dbReference>
<name>A0AAV2MQQ2_KNICA</name>
<evidence type="ECO:0000313" key="2">
    <source>
        <dbReference type="Proteomes" id="UP001497482"/>
    </source>
</evidence>
<organism evidence="1 2">
    <name type="scientific">Knipowitschia caucasica</name>
    <name type="common">Caucasian dwarf goby</name>
    <name type="synonym">Pomatoschistus caucasicus</name>
    <dbReference type="NCBI Taxonomy" id="637954"/>
    <lineage>
        <taxon>Eukaryota</taxon>
        <taxon>Metazoa</taxon>
        <taxon>Chordata</taxon>
        <taxon>Craniata</taxon>
        <taxon>Vertebrata</taxon>
        <taxon>Euteleostomi</taxon>
        <taxon>Actinopterygii</taxon>
        <taxon>Neopterygii</taxon>
        <taxon>Teleostei</taxon>
        <taxon>Neoteleostei</taxon>
        <taxon>Acanthomorphata</taxon>
        <taxon>Gobiaria</taxon>
        <taxon>Gobiiformes</taxon>
        <taxon>Gobioidei</taxon>
        <taxon>Gobiidae</taxon>
        <taxon>Gobiinae</taxon>
        <taxon>Knipowitschia</taxon>
    </lineage>
</organism>
<accession>A0AAV2MQQ2</accession>
<protein>
    <submittedName>
        <fullName evidence="1">Uncharacterized protein</fullName>
    </submittedName>
</protein>
<dbReference type="AlphaFoldDB" id="A0AAV2MQQ2"/>
<gene>
    <name evidence="1" type="ORF">KC01_LOCUS41696</name>
</gene>
<dbReference type="EMBL" id="OZ035831">
    <property type="protein sequence ID" value="CAL1615821.1"/>
    <property type="molecule type" value="Genomic_DNA"/>
</dbReference>
<evidence type="ECO:0000313" key="1">
    <source>
        <dbReference type="EMBL" id="CAL1615821.1"/>
    </source>
</evidence>
<proteinExistence type="predicted"/>
<reference evidence="1 2" key="1">
    <citation type="submission" date="2024-04" db="EMBL/GenBank/DDBJ databases">
        <authorList>
            <person name="Waldvogel A.-M."/>
            <person name="Schoenle A."/>
        </authorList>
    </citation>
    <scope>NUCLEOTIDE SEQUENCE [LARGE SCALE GENOMIC DNA]</scope>
</reference>